<dbReference type="PANTHER" id="PTHR10293:SF73">
    <property type="entry name" value="GLUTAREDOXIN-3"/>
    <property type="match status" value="1"/>
</dbReference>
<dbReference type="GO" id="GO:0006879">
    <property type="term" value="P:intracellular iron ion homeostasis"/>
    <property type="evidence" value="ECO:0007669"/>
    <property type="project" value="EnsemblFungi"/>
</dbReference>
<dbReference type="EMBL" id="AMGV01000003">
    <property type="protein sequence ID" value="KEF59009.1"/>
    <property type="molecule type" value="Genomic_DNA"/>
</dbReference>
<feature type="domain" description="Thioredoxin" evidence="7">
    <location>
        <begin position="1"/>
        <end position="112"/>
    </location>
</feature>
<reference evidence="8 9" key="1">
    <citation type="submission" date="2013-03" db="EMBL/GenBank/DDBJ databases">
        <title>The Genome Sequence of Exophiala aquamarina CBS 119918.</title>
        <authorList>
            <consortium name="The Broad Institute Genomics Platform"/>
            <person name="Cuomo C."/>
            <person name="de Hoog S."/>
            <person name="Gorbushina A."/>
            <person name="Walker B."/>
            <person name="Young S.K."/>
            <person name="Zeng Q."/>
            <person name="Gargeya S."/>
            <person name="Fitzgerald M."/>
            <person name="Haas B."/>
            <person name="Abouelleil A."/>
            <person name="Allen A.W."/>
            <person name="Alvarado L."/>
            <person name="Arachchi H.M."/>
            <person name="Berlin A.M."/>
            <person name="Chapman S.B."/>
            <person name="Gainer-Dewar J."/>
            <person name="Goldberg J."/>
            <person name="Griggs A."/>
            <person name="Gujja S."/>
            <person name="Hansen M."/>
            <person name="Howarth C."/>
            <person name="Imamovic A."/>
            <person name="Ireland A."/>
            <person name="Larimer J."/>
            <person name="McCowan C."/>
            <person name="Murphy C."/>
            <person name="Pearson M."/>
            <person name="Poon T.W."/>
            <person name="Priest M."/>
            <person name="Roberts A."/>
            <person name="Saif S."/>
            <person name="Shea T."/>
            <person name="Sisk P."/>
            <person name="Sykes S."/>
            <person name="Wortman J."/>
            <person name="Nusbaum C."/>
            <person name="Birren B."/>
        </authorList>
    </citation>
    <scope>NUCLEOTIDE SEQUENCE [LARGE SCALE GENOMIC DNA]</scope>
    <source>
        <strain evidence="8 9">CBS 119918</strain>
    </source>
</reference>
<dbReference type="RefSeq" id="XP_013261599.1">
    <property type="nucleotide sequence ID" value="XM_013406145.1"/>
</dbReference>
<dbReference type="GO" id="GO:0051537">
    <property type="term" value="F:2 iron, 2 sulfur cluster binding"/>
    <property type="evidence" value="ECO:0007669"/>
    <property type="project" value="EnsemblFungi"/>
</dbReference>
<evidence type="ECO:0000256" key="6">
    <source>
        <dbReference type="SAM" id="MobiDB-lite"/>
    </source>
</evidence>
<dbReference type="PANTHER" id="PTHR10293">
    <property type="entry name" value="GLUTAREDOXIN FAMILY MEMBER"/>
    <property type="match status" value="1"/>
</dbReference>
<dbReference type="PROSITE" id="PS51354">
    <property type="entry name" value="GLUTAREDOXIN_2"/>
    <property type="match status" value="1"/>
</dbReference>
<dbReference type="OrthoDB" id="415696at2759"/>
<dbReference type="InterPro" id="IPR033658">
    <property type="entry name" value="GRX_PICOT-like"/>
</dbReference>
<dbReference type="InterPro" id="IPR004480">
    <property type="entry name" value="Monothiol_GRX-rel"/>
</dbReference>
<dbReference type="GO" id="GO:0005634">
    <property type="term" value="C:nucleus"/>
    <property type="evidence" value="ECO:0007669"/>
    <property type="project" value="EnsemblFungi"/>
</dbReference>
<dbReference type="CDD" id="cd03028">
    <property type="entry name" value="GRX_PICOT_like"/>
    <property type="match status" value="1"/>
</dbReference>
<comment type="function">
    <text evidence="5">Monothiol glutaredoxin involved in the biogenesis of iron-sulfur clusters. Binds one iron-sulfur cluster per dimer. The iron-sulfur cluster is bound between subunits, and is complexed by a bound glutathione and a cysteine residue from each subunit.</text>
</comment>
<dbReference type="GO" id="GO:0005829">
    <property type="term" value="C:cytosol"/>
    <property type="evidence" value="ECO:0007669"/>
    <property type="project" value="EnsemblFungi"/>
</dbReference>
<evidence type="ECO:0000313" key="8">
    <source>
        <dbReference type="EMBL" id="KEF59009.1"/>
    </source>
</evidence>
<dbReference type="SUPFAM" id="SSF52833">
    <property type="entry name" value="Thioredoxin-like"/>
    <property type="match status" value="2"/>
</dbReference>
<dbReference type="Proteomes" id="UP000027920">
    <property type="component" value="Unassembled WGS sequence"/>
</dbReference>
<evidence type="ECO:0000259" key="7">
    <source>
        <dbReference type="PROSITE" id="PS51352"/>
    </source>
</evidence>
<dbReference type="InterPro" id="IPR002109">
    <property type="entry name" value="Glutaredoxin"/>
</dbReference>
<evidence type="ECO:0000256" key="4">
    <source>
        <dbReference type="ARBA" id="ARBA00023014"/>
    </source>
</evidence>
<evidence type="ECO:0000256" key="3">
    <source>
        <dbReference type="ARBA" id="ARBA00023004"/>
    </source>
</evidence>
<feature type="compositionally biased region" description="Polar residues" evidence="6">
    <location>
        <begin position="135"/>
        <end position="149"/>
    </location>
</feature>
<dbReference type="CDD" id="cd02984">
    <property type="entry name" value="TRX_PICOT"/>
    <property type="match status" value="1"/>
</dbReference>
<dbReference type="VEuPathDB" id="FungiDB:A1O9_03852"/>
<proteinExistence type="inferred from homology"/>
<feature type="region of interest" description="Disordered" evidence="6">
    <location>
        <begin position="114"/>
        <end position="176"/>
    </location>
</feature>
<keyword evidence="3" id="KW-0408">Iron</keyword>
<gene>
    <name evidence="8" type="ORF">A1O9_03852</name>
</gene>
<protein>
    <submittedName>
        <fullName evidence="8">Monothiol glutaredoxin</fullName>
    </submittedName>
</protein>
<dbReference type="AlphaFoldDB" id="A0A072PFV5"/>
<dbReference type="FunFam" id="3.40.30.10:FF:000092">
    <property type="entry name" value="Monothiol glutaredoxin"/>
    <property type="match status" value="1"/>
</dbReference>
<keyword evidence="4" id="KW-0411">Iron-sulfur</keyword>
<dbReference type="PROSITE" id="PS51352">
    <property type="entry name" value="THIOREDOXIN_2"/>
    <property type="match status" value="1"/>
</dbReference>
<evidence type="ECO:0000256" key="1">
    <source>
        <dbReference type="ARBA" id="ARBA00009630"/>
    </source>
</evidence>
<dbReference type="InterPro" id="IPR013766">
    <property type="entry name" value="Thioredoxin_domain"/>
</dbReference>
<organism evidence="8 9">
    <name type="scientific">Exophiala aquamarina CBS 119918</name>
    <dbReference type="NCBI Taxonomy" id="1182545"/>
    <lineage>
        <taxon>Eukaryota</taxon>
        <taxon>Fungi</taxon>
        <taxon>Dikarya</taxon>
        <taxon>Ascomycota</taxon>
        <taxon>Pezizomycotina</taxon>
        <taxon>Eurotiomycetes</taxon>
        <taxon>Chaetothyriomycetidae</taxon>
        <taxon>Chaetothyriales</taxon>
        <taxon>Herpotrichiellaceae</taxon>
        <taxon>Exophiala</taxon>
    </lineage>
</organism>
<dbReference type="Pfam" id="PF00462">
    <property type="entry name" value="Glutaredoxin"/>
    <property type="match status" value="1"/>
</dbReference>
<comment type="caution">
    <text evidence="8">The sequence shown here is derived from an EMBL/GenBank/DDBJ whole genome shotgun (WGS) entry which is preliminary data.</text>
</comment>
<evidence type="ECO:0000256" key="2">
    <source>
        <dbReference type="ARBA" id="ARBA00022723"/>
    </source>
</evidence>
<dbReference type="STRING" id="1182545.A0A072PFV5"/>
<dbReference type="InterPro" id="IPR036249">
    <property type="entry name" value="Thioredoxin-like_sf"/>
</dbReference>
<evidence type="ECO:0000313" key="9">
    <source>
        <dbReference type="Proteomes" id="UP000027920"/>
    </source>
</evidence>
<dbReference type="FunFam" id="3.40.30.10:FF:000012">
    <property type="entry name" value="Monothiol glutaredoxin"/>
    <property type="match status" value="1"/>
</dbReference>
<sequence length="288" mass="30898">MATLTEIQTEDSFDQAMKAGTSSTLFVLYFHTPWAAPCAQMNTILTALASTYPADATIKFLSINAEELPDISETYDVTAVPFLVLQRDDKTLETVSGSDATKVRTTVEKYAGGQAKSVNGIPPPLQATPQQQQANGNADGSAPTATKDLSSYAPKSSDPPTAPAQSSTQESQEELNERLGKLVKAAPVMLFMKGTPSAPQCGFSRQLVSILRENQVKYGFFNILADNDVREGLKAFSDWPTFPQLYTNGDLIGGLDIVREEISADPDFFKPFSTAAAKPEAEAPTASA</sequence>
<dbReference type="Gene3D" id="3.40.30.10">
    <property type="entry name" value="Glutaredoxin"/>
    <property type="match status" value="2"/>
</dbReference>
<dbReference type="GeneID" id="25278786"/>
<dbReference type="GO" id="GO:0046872">
    <property type="term" value="F:metal ion binding"/>
    <property type="evidence" value="ECO:0007669"/>
    <property type="project" value="UniProtKB-KW"/>
</dbReference>
<dbReference type="GO" id="GO:0015038">
    <property type="term" value="F:glutathione disulfide oxidoreductase activity"/>
    <property type="evidence" value="ECO:0007669"/>
    <property type="project" value="EnsemblFungi"/>
</dbReference>
<keyword evidence="2" id="KW-0479">Metal-binding</keyword>
<dbReference type="Pfam" id="PF00085">
    <property type="entry name" value="Thioredoxin"/>
    <property type="match status" value="1"/>
</dbReference>
<dbReference type="HOGENOM" id="CLU_026126_12_0_1"/>
<name>A0A072PFV5_9EURO</name>
<keyword evidence="9" id="KW-1185">Reference proteome</keyword>
<accession>A0A072PFV5</accession>
<evidence type="ECO:0000256" key="5">
    <source>
        <dbReference type="ARBA" id="ARBA00055846"/>
    </source>
</evidence>
<comment type="similarity">
    <text evidence="1">Belongs to the glutaredoxin family. Monothiol subfamily.</text>
</comment>